<gene>
    <name evidence="1" type="ORF">KME07_01770</name>
</gene>
<accession>A0A951P723</accession>
<dbReference type="EMBL" id="JAHHHV010000006">
    <property type="protein sequence ID" value="MBW4464153.1"/>
    <property type="molecule type" value="Genomic_DNA"/>
</dbReference>
<comment type="caution">
    <text evidence="1">The sequence shown here is derived from an EMBL/GenBank/DDBJ whole genome shotgun (WGS) entry which is preliminary data.</text>
</comment>
<sequence length="66" mass="7822">MSTEFNERLPEPHDERAQIWIVGTREQVNHIISEMYVRQMVSDRSQFSPLMPAPFANGRYMTLLLR</sequence>
<proteinExistence type="predicted"/>
<reference evidence="1" key="2">
    <citation type="journal article" date="2022" name="Microbiol. Resour. Announc.">
        <title>Metagenome Sequencing to Explore Phylogenomics of Terrestrial Cyanobacteria.</title>
        <authorList>
            <person name="Ward R.D."/>
            <person name="Stajich J.E."/>
            <person name="Johansen J.R."/>
            <person name="Huntemann M."/>
            <person name="Clum A."/>
            <person name="Foster B."/>
            <person name="Foster B."/>
            <person name="Roux S."/>
            <person name="Palaniappan K."/>
            <person name="Varghese N."/>
            <person name="Mukherjee S."/>
            <person name="Reddy T.B.K."/>
            <person name="Daum C."/>
            <person name="Copeland A."/>
            <person name="Chen I.A."/>
            <person name="Ivanova N.N."/>
            <person name="Kyrpides N.C."/>
            <person name="Shapiro N."/>
            <person name="Eloe-Fadrosh E.A."/>
            <person name="Pietrasiak N."/>
        </authorList>
    </citation>
    <scope>NUCLEOTIDE SEQUENCE</scope>
    <source>
        <strain evidence="1">GSE-TBD4-15B</strain>
    </source>
</reference>
<organism evidence="1 2">
    <name type="scientific">Pegethrix bostrychoides GSE-TBD4-15B</name>
    <dbReference type="NCBI Taxonomy" id="2839662"/>
    <lineage>
        <taxon>Bacteria</taxon>
        <taxon>Bacillati</taxon>
        <taxon>Cyanobacteriota</taxon>
        <taxon>Cyanophyceae</taxon>
        <taxon>Oculatellales</taxon>
        <taxon>Oculatellaceae</taxon>
        <taxon>Pegethrix</taxon>
    </lineage>
</organism>
<protein>
    <submittedName>
        <fullName evidence="1">Uncharacterized protein</fullName>
    </submittedName>
</protein>
<reference evidence="1" key="1">
    <citation type="submission" date="2021-05" db="EMBL/GenBank/DDBJ databases">
        <authorList>
            <person name="Pietrasiak N."/>
            <person name="Ward R."/>
            <person name="Stajich J.E."/>
            <person name="Kurbessoian T."/>
        </authorList>
    </citation>
    <scope>NUCLEOTIDE SEQUENCE</scope>
    <source>
        <strain evidence="1">GSE-TBD4-15B</strain>
    </source>
</reference>
<dbReference type="Proteomes" id="UP000707356">
    <property type="component" value="Unassembled WGS sequence"/>
</dbReference>
<evidence type="ECO:0000313" key="2">
    <source>
        <dbReference type="Proteomes" id="UP000707356"/>
    </source>
</evidence>
<name>A0A951P723_9CYAN</name>
<evidence type="ECO:0000313" key="1">
    <source>
        <dbReference type="EMBL" id="MBW4464153.1"/>
    </source>
</evidence>
<dbReference type="AlphaFoldDB" id="A0A951P723"/>